<name>A0A814EN42_9BILA</name>
<dbReference type="AlphaFoldDB" id="A0A814EN42"/>
<gene>
    <name evidence="1" type="ORF">OXX778_LOCUS14846</name>
</gene>
<protein>
    <submittedName>
        <fullName evidence="1">Uncharacterized protein</fullName>
    </submittedName>
</protein>
<organism evidence="1 2">
    <name type="scientific">Brachionus calyciflorus</name>
    <dbReference type="NCBI Taxonomy" id="104777"/>
    <lineage>
        <taxon>Eukaryota</taxon>
        <taxon>Metazoa</taxon>
        <taxon>Spiralia</taxon>
        <taxon>Gnathifera</taxon>
        <taxon>Rotifera</taxon>
        <taxon>Eurotatoria</taxon>
        <taxon>Monogononta</taxon>
        <taxon>Pseudotrocha</taxon>
        <taxon>Ploima</taxon>
        <taxon>Brachionidae</taxon>
        <taxon>Brachionus</taxon>
    </lineage>
</organism>
<dbReference type="OrthoDB" id="8065943at2759"/>
<dbReference type="Proteomes" id="UP000663879">
    <property type="component" value="Unassembled WGS sequence"/>
</dbReference>
<keyword evidence="2" id="KW-1185">Reference proteome</keyword>
<accession>A0A814EN42</accession>
<proteinExistence type="predicted"/>
<reference evidence="1" key="1">
    <citation type="submission" date="2021-02" db="EMBL/GenBank/DDBJ databases">
        <authorList>
            <person name="Nowell W R."/>
        </authorList>
    </citation>
    <scope>NUCLEOTIDE SEQUENCE</scope>
    <source>
        <strain evidence="1">Ploen Becks lab</strain>
    </source>
</reference>
<evidence type="ECO:0000313" key="1">
    <source>
        <dbReference type="EMBL" id="CAF0969531.1"/>
    </source>
</evidence>
<dbReference type="EMBL" id="CAJNOC010003140">
    <property type="protein sequence ID" value="CAF0969531.1"/>
    <property type="molecule type" value="Genomic_DNA"/>
</dbReference>
<feature type="non-terminal residue" evidence="1">
    <location>
        <position position="1"/>
    </location>
</feature>
<comment type="caution">
    <text evidence="1">The sequence shown here is derived from an EMBL/GenBank/DDBJ whole genome shotgun (WGS) entry which is preliminary data.</text>
</comment>
<evidence type="ECO:0000313" key="2">
    <source>
        <dbReference type="Proteomes" id="UP000663879"/>
    </source>
</evidence>
<sequence length="247" mass="28163">VNVEQIPHNLTVVISDVEKNLNTSTDDTGIKQVEKAEKINQQQNSKHKLKLHKVNPNIKCGNLSHREKECNNEACCPRCGKNQYPISECDKYCINCTGQHPCKSELCQKLVKKTFSLNRYTLEILIGEGIIKNEEEILKMPKSIYDQRRPKNFEQLLVVSVYDEQAIPLKADDKNLEKYIENYISKIMTNIDVKINSIKQANKLNKKILKIDKLNSNQNDTKAGIDELKAILLATAKINLSNNQTKA</sequence>